<dbReference type="EMBL" id="CAJNOC010001452">
    <property type="protein sequence ID" value="CAF0866136.1"/>
    <property type="molecule type" value="Genomic_DNA"/>
</dbReference>
<proteinExistence type="predicted"/>
<keyword evidence="1" id="KW-0472">Membrane</keyword>
<comment type="caution">
    <text evidence="2">The sequence shown here is derived from an EMBL/GenBank/DDBJ whole genome shotgun (WGS) entry which is preliminary data.</text>
</comment>
<feature type="transmembrane region" description="Helical" evidence="1">
    <location>
        <begin position="76"/>
        <end position="99"/>
    </location>
</feature>
<evidence type="ECO:0000256" key="1">
    <source>
        <dbReference type="SAM" id="Phobius"/>
    </source>
</evidence>
<gene>
    <name evidence="2" type="ORF">OXX778_LOCUS9691</name>
</gene>
<evidence type="ECO:0000313" key="2">
    <source>
        <dbReference type="EMBL" id="CAF0866136.1"/>
    </source>
</evidence>
<keyword evidence="1" id="KW-1133">Transmembrane helix</keyword>
<evidence type="ECO:0000313" key="3">
    <source>
        <dbReference type="Proteomes" id="UP000663879"/>
    </source>
</evidence>
<sequence length="115" mass="13144">MYNQSKMIKLVSFVSLIAACSILGLVKNVTKRSLNELHQQIGSDKPLLNDSFCKQPTVHEFPNDIIPFKEFKYSRLIIHSLIIVYLLAAVSIICDDFFVESLNRLSSGNFYIIKF</sequence>
<dbReference type="OrthoDB" id="2127281at2759"/>
<dbReference type="Proteomes" id="UP000663879">
    <property type="component" value="Unassembled WGS sequence"/>
</dbReference>
<keyword evidence="3" id="KW-1185">Reference proteome</keyword>
<dbReference type="PROSITE" id="PS51257">
    <property type="entry name" value="PROKAR_LIPOPROTEIN"/>
    <property type="match status" value="1"/>
</dbReference>
<accession>A0A813XK96</accession>
<name>A0A813XK96_9BILA</name>
<organism evidence="2 3">
    <name type="scientific">Brachionus calyciflorus</name>
    <dbReference type="NCBI Taxonomy" id="104777"/>
    <lineage>
        <taxon>Eukaryota</taxon>
        <taxon>Metazoa</taxon>
        <taxon>Spiralia</taxon>
        <taxon>Gnathifera</taxon>
        <taxon>Rotifera</taxon>
        <taxon>Eurotatoria</taxon>
        <taxon>Monogononta</taxon>
        <taxon>Pseudotrocha</taxon>
        <taxon>Ploima</taxon>
        <taxon>Brachionidae</taxon>
        <taxon>Brachionus</taxon>
    </lineage>
</organism>
<reference evidence="2" key="1">
    <citation type="submission" date="2021-02" db="EMBL/GenBank/DDBJ databases">
        <authorList>
            <person name="Nowell W R."/>
        </authorList>
    </citation>
    <scope>NUCLEOTIDE SEQUENCE</scope>
    <source>
        <strain evidence="2">Ploen Becks lab</strain>
    </source>
</reference>
<protein>
    <submittedName>
        <fullName evidence="2">Uncharacterized protein</fullName>
    </submittedName>
</protein>
<dbReference type="AlphaFoldDB" id="A0A813XK96"/>
<feature type="transmembrane region" description="Helical" evidence="1">
    <location>
        <begin position="7"/>
        <end position="26"/>
    </location>
</feature>
<keyword evidence="1" id="KW-0812">Transmembrane</keyword>